<dbReference type="KEGG" id="lak:106156819"/>
<keyword evidence="2" id="KW-1185">Reference proteome</keyword>
<organism evidence="2 3">
    <name type="scientific">Lingula anatina</name>
    <name type="common">Brachiopod</name>
    <name type="synonym">Lingula unguis</name>
    <dbReference type="NCBI Taxonomy" id="7574"/>
    <lineage>
        <taxon>Eukaryota</taxon>
        <taxon>Metazoa</taxon>
        <taxon>Spiralia</taxon>
        <taxon>Lophotrochozoa</taxon>
        <taxon>Brachiopoda</taxon>
        <taxon>Linguliformea</taxon>
        <taxon>Lingulata</taxon>
        <taxon>Lingulida</taxon>
        <taxon>Linguloidea</taxon>
        <taxon>Lingulidae</taxon>
        <taxon>Lingula</taxon>
    </lineage>
</organism>
<protein>
    <submittedName>
        <fullName evidence="3">Uncharacterized protein LOC106156819</fullName>
    </submittedName>
</protein>
<reference evidence="3" key="1">
    <citation type="submission" date="2025-08" db="UniProtKB">
        <authorList>
            <consortium name="RefSeq"/>
        </authorList>
    </citation>
    <scope>IDENTIFICATION</scope>
    <source>
        <tissue evidence="3">Gonads</tissue>
    </source>
</reference>
<accession>A0A1S3HNS1</accession>
<gene>
    <name evidence="3" type="primary">LOC106156819</name>
</gene>
<feature type="domain" description="Guanylate-binding protein/Atlastin C-terminal" evidence="1">
    <location>
        <begin position="32"/>
        <end position="186"/>
    </location>
</feature>
<dbReference type="AlphaFoldDB" id="A0A1S3HNS1"/>
<dbReference type="Pfam" id="PF02841">
    <property type="entry name" value="GBP_C"/>
    <property type="match status" value="1"/>
</dbReference>
<dbReference type="PANTHER" id="PTHR10751">
    <property type="entry name" value="GUANYLATE BINDING PROTEIN"/>
    <property type="match status" value="1"/>
</dbReference>
<evidence type="ECO:0000313" key="3">
    <source>
        <dbReference type="RefSeq" id="XP_013387703.1"/>
    </source>
</evidence>
<dbReference type="GO" id="GO:0005525">
    <property type="term" value="F:GTP binding"/>
    <property type="evidence" value="ECO:0007669"/>
    <property type="project" value="InterPro"/>
</dbReference>
<dbReference type="InterPro" id="IPR003191">
    <property type="entry name" value="Guanylate-bd/ATL_C"/>
</dbReference>
<dbReference type="InParanoid" id="A0A1S3HNS1"/>
<dbReference type="Gene3D" id="1.20.1000.10">
    <property type="entry name" value="Guanylate-binding protein, C-terminal domain"/>
    <property type="match status" value="1"/>
</dbReference>
<dbReference type="GeneID" id="106156819"/>
<name>A0A1S3HNS1_LINAN</name>
<proteinExistence type="predicted"/>
<evidence type="ECO:0000259" key="1">
    <source>
        <dbReference type="Pfam" id="PF02841"/>
    </source>
</evidence>
<dbReference type="InterPro" id="IPR036543">
    <property type="entry name" value="Guanylate-bd_C_sf"/>
</dbReference>
<dbReference type="GO" id="GO:0003924">
    <property type="term" value="F:GTPase activity"/>
    <property type="evidence" value="ECO:0007669"/>
    <property type="project" value="InterPro"/>
</dbReference>
<evidence type="ECO:0000313" key="2">
    <source>
        <dbReference type="Proteomes" id="UP000085678"/>
    </source>
</evidence>
<dbReference type="RefSeq" id="XP_013387703.1">
    <property type="nucleotide sequence ID" value="XM_013532249.1"/>
</dbReference>
<sequence>MLVTNANLAYHKDSVGDGPKPSLDLVEIARNCVLAFRQDKIPSVENAVVAVRQAECLKAVEMALQVYKVAMQDTVEELPLAENELDGRHRHYFDNYAEKAFAEYAIFDDDGEFYNRMKTDVEKEFTMISQNNESDAFRLYREMLDVLFTSIVQPKIDEEKYSHSNGHFDFIQDLQKVFVLYDQYPGQKPPNQPISTCYRRI</sequence>
<dbReference type="SUPFAM" id="SSF48340">
    <property type="entry name" value="Interferon-induced guanylate-binding protein 1 (GBP1), C-terminal domain"/>
    <property type="match status" value="1"/>
</dbReference>
<dbReference type="Proteomes" id="UP000085678">
    <property type="component" value="Unplaced"/>
</dbReference>